<dbReference type="PROSITE" id="PS50943">
    <property type="entry name" value="HTH_CROC1"/>
    <property type="match status" value="1"/>
</dbReference>
<dbReference type="Proteomes" id="UP000014417">
    <property type="component" value="Unassembled WGS sequence"/>
</dbReference>
<evidence type="ECO:0000256" key="1">
    <source>
        <dbReference type="ARBA" id="ARBA00023015"/>
    </source>
</evidence>
<keyword evidence="1" id="KW-0805">Transcription regulation</keyword>
<keyword evidence="7" id="KW-1185">Reference proteome</keyword>
<feature type="region of interest" description="Disordered" evidence="4">
    <location>
        <begin position="68"/>
        <end position="93"/>
    </location>
</feature>
<gene>
    <name evidence="6" type="ORF">HMPREF9306_00200</name>
</gene>
<dbReference type="Gene3D" id="1.10.260.40">
    <property type="entry name" value="lambda repressor-like DNA-binding domains"/>
    <property type="match status" value="1"/>
</dbReference>
<evidence type="ECO:0000259" key="5">
    <source>
        <dbReference type="PROSITE" id="PS50943"/>
    </source>
</evidence>
<comment type="caution">
    <text evidence="6">The sequence shown here is derived from an EMBL/GenBank/DDBJ whole genome shotgun (WGS) entry which is preliminary data.</text>
</comment>
<protein>
    <recommendedName>
        <fullName evidence="5">HTH cro/C1-type domain-containing protein</fullName>
    </recommendedName>
</protein>
<evidence type="ECO:0000313" key="6">
    <source>
        <dbReference type="EMBL" id="EPD33786.1"/>
    </source>
</evidence>
<dbReference type="PANTHER" id="PTHR40661">
    <property type="match status" value="1"/>
</dbReference>
<keyword evidence="3" id="KW-0804">Transcription</keyword>
<dbReference type="Pfam" id="PF01381">
    <property type="entry name" value="HTH_3"/>
    <property type="match status" value="1"/>
</dbReference>
<dbReference type="InterPro" id="IPR010982">
    <property type="entry name" value="Lambda_DNA-bd_dom_sf"/>
</dbReference>
<dbReference type="InterPro" id="IPR001387">
    <property type="entry name" value="Cro/C1-type_HTH"/>
</dbReference>
<accession>S2W3R5</accession>
<keyword evidence="2" id="KW-0238">DNA-binding</keyword>
<evidence type="ECO:0000256" key="2">
    <source>
        <dbReference type="ARBA" id="ARBA00023125"/>
    </source>
</evidence>
<dbReference type="STRING" id="883161.HMPREF9306_00200"/>
<name>S2W3R5_9ACTN</name>
<dbReference type="CDD" id="cd00093">
    <property type="entry name" value="HTH_XRE"/>
    <property type="match status" value="1"/>
</dbReference>
<dbReference type="SUPFAM" id="SSF47413">
    <property type="entry name" value="lambda repressor-like DNA-binding domains"/>
    <property type="match status" value="1"/>
</dbReference>
<proteinExistence type="predicted"/>
<reference evidence="6 7" key="1">
    <citation type="submission" date="2013-04" db="EMBL/GenBank/DDBJ databases">
        <title>The Genome Sequence of Propionimicrobium lymphophilum ACS-093-V-SCH5.</title>
        <authorList>
            <consortium name="The Broad Institute Genomics Platform"/>
            <person name="Earl A."/>
            <person name="Ward D."/>
            <person name="Feldgarden M."/>
            <person name="Gevers D."/>
            <person name="Saerens B."/>
            <person name="Vaneechoutte M."/>
            <person name="Walker B."/>
            <person name="Young S."/>
            <person name="Zeng Q."/>
            <person name="Gargeya S."/>
            <person name="Fitzgerald M."/>
            <person name="Haas B."/>
            <person name="Abouelleil A."/>
            <person name="Allen A.W."/>
            <person name="Alvarado L."/>
            <person name="Arachchi H.M."/>
            <person name="Berlin A.M."/>
            <person name="Chapman S.B."/>
            <person name="Gainer-Dewar J."/>
            <person name="Goldberg J."/>
            <person name="Griggs A."/>
            <person name="Gujja S."/>
            <person name="Hansen M."/>
            <person name="Howarth C."/>
            <person name="Imamovic A."/>
            <person name="Ireland A."/>
            <person name="Larimer J."/>
            <person name="McCowan C."/>
            <person name="Murphy C."/>
            <person name="Pearson M."/>
            <person name="Poon T.W."/>
            <person name="Priest M."/>
            <person name="Roberts A."/>
            <person name="Saif S."/>
            <person name="Shea T."/>
            <person name="Sisk P."/>
            <person name="Sykes S."/>
            <person name="Wortman J."/>
            <person name="Nusbaum C."/>
            <person name="Birren B."/>
        </authorList>
    </citation>
    <scope>NUCLEOTIDE SEQUENCE [LARGE SCALE GENOMIC DNA]</scope>
    <source>
        <strain evidence="6 7">ACS-093-V-SCH5</strain>
    </source>
</reference>
<organism evidence="6 7">
    <name type="scientific">Propionimicrobium lymphophilum ACS-093-V-SCH5</name>
    <dbReference type="NCBI Taxonomy" id="883161"/>
    <lineage>
        <taxon>Bacteria</taxon>
        <taxon>Bacillati</taxon>
        <taxon>Actinomycetota</taxon>
        <taxon>Actinomycetes</taxon>
        <taxon>Propionibacteriales</taxon>
        <taxon>Propionibacteriaceae</taxon>
        <taxon>Propionimicrobium</taxon>
    </lineage>
</organism>
<dbReference type="HOGENOM" id="CLU_177002_0_0_11"/>
<dbReference type="GO" id="GO:0003677">
    <property type="term" value="F:DNA binding"/>
    <property type="evidence" value="ECO:0007669"/>
    <property type="project" value="UniProtKB-KW"/>
</dbReference>
<evidence type="ECO:0000256" key="3">
    <source>
        <dbReference type="ARBA" id="ARBA00023163"/>
    </source>
</evidence>
<sequence length="93" mass="10191">MGKVPELTFDWRLKMACAQADMTQAELAEKLGVNAATISRWISGDSRPRRHQIMACAMATGVPFTWLETGKAPADKPEPSDMARPEGFEPPTS</sequence>
<dbReference type="SMART" id="SM00530">
    <property type="entry name" value="HTH_XRE"/>
    <property type="match status" value="1"/>
</dbReference>
<dbReference type="PANTHER" id="PTHR40661:SF3">
    <property type="entry name" value="FELS-1 PROPHAGE TRANSCRIPTIONAL REGULATOR"/>
    <property type="match status" value="1"/>
</dbReference>
<dbReference type="AlphaFoldDB" id="S2W3R5"/>
<feature type="domain" description="HTH cro/C1-type" evidence="5">
    <location>
        <begin position="13"/>
        <end position="67"/>
    </location>
</feature>
<feature type="compositionally biased region" description="Basic and acidic residues" evidence="4">
    <location>
        <begin position="73"/>
        <end position="87"/>
    </location>
</feature>
<dbReference type="EMBL" id="AGZR01000003">
    <property type="protein sequence ID" value="EPD33786.1"/>
    <property type="molecule type" value="Genomic_DNA"/>
</dbReference>
<evidence type="ECO:0000256" key="4">
    <source>
        <dbReference type="SAM" id="MobiDB-lite"/>
    </source>
</evidence>
<evidence type="ECO:0000313" key="7">
    <source>
        <dbReference type="Proteomes" id="UP000014417"/>
    </source>
</evidence>